<gene>
    <name evidence="1" type="primary">orf05604</name>
    <name evidence="1" type="ORF">Q903MT_gene5572</name>
</gene>
<dbReference type="AlphaFoldDB" id="A0A6B9XY60"/>
<geneLocation type="mitochondrion" evidence="1"/>
<name>A0A6B9XY60_PICSI</name>
<accession>A0A6B9XY60</accession>
<protein>
    <submittedName>
        <fullName evidence="1">Uncharacterized protein</fullName>
    </submittedName>
</protein>
<dbReference type="EMBL" id="MK697702">
    <property type="protein sequence ID" value="QHR91537.1"/>
    <property type="molecule type" value="Genomic_DNA"/>
</dbReference>
<proteinExistence type="predicted"/>
<keyword evidence="1" id="KW-0496">Mitochondrion</keyword>
<organism evidence="1">
    <name type="scientific">Picea sitchensis</name>
    <name type="common">Sitka spruce</name>
    <name type="synonym">Pinus sitchensis</name>
    <dbReference type="NCBI Taxonomy" id="3332"/>
    <lineage>
        <taxon>Eukaryota</taxon>
        <taxon>Viridiplantae</taxon>
        <taxon>Streptophyta</taxon>
        <taxon>Embryophyta</taxon>
        <taxon>Tracheophyta</taxon>
        <taxon>Spermatophyta</taxon>
        <taxon>Pinopsida</taxon>
        <taxon>Pinidae</taxon>
        <taxon>Conifers I</taxon>
        <taxon>Pinales</taxon>
        <taxon>Pinaceae</taxon>
        <taxon>Picea</taxon>
    </lineage>
</organism>
<reference evidence="1" key="1">
    <citation type="submission" date="2019-03" db="EMBL/GenBank/DDBJ databases">
        <title>Largest Complete Mitochondrial Genome of a Gymnosperm, Sitka Spruce (Picea sitchensis), Indicates Complex Physical Structure.</title>
        <authorList>
            <person name="Jackman S.D."/>
            <person name="Coombe L."/>
            <person name="Warren R."/>
            <person name="Kirk H."/>
            <person name="Trinh E."/>
            <person name="McLeod T."/>
            <person name="Pleasance S."/>
            <person name="Pandoh P."/>
            <person name="Zhao Y."/>
            <person name="Coope R."/>
            <person name="Bousquet J."/>
            <person name="Bohlmann J.C."/>
            <person name="Jones S.J.M."/>
            <person name="Birol I."/>
        </authorList>
    </citation>
    <scope>NUCLEOTIDE SEQUENCE</scope>
    <source>
        <strain evidence="1">Q903</strain>
    </source>
</reference>
<evidence type="ECO:0000313" key="1">
    <source>
        <dbReference type="EMBL" id="QHR91537.1"/>
    </source>
</evidence>
<sequence length="74" mass="8617">MDNKWSTAVDFWFARLKEGYIVEFAIDYSNSFSCTERKFTEGPRGRYLLLIPLWVKMLLCEKGLMILQSDAMAA</sequence>